<evidence type="ECO:0000256" key="3">
    <source>
        <dbReference type="PROSITE-ProRule" id="PRU00339"/>
    </source>
</evidence>
<dbReference type="SUPFAM" id="SSF81901">
    <property type="entry name" value="HCP-like"/>
    <property type="match status" value="1"/>
</dbReference>
<evidence type="ECO:0000256" key="1">
    <source>
        <dbReference type="ARBA" id="ARBA00022737"/>
    </source>
</evidence>
<proteinExistence type="predicted"/>
<evidence type="ECO:0000313" key="6">
    <source>
        <dbReference type="Proteomes" id="UP000663832"/>
    </source>
</evidence>
<dbReference type="InterPro" id="IPR011990">
    <property type="entry name" value="TPR-like_helical_dom_sf"/>
</dbReference>
<dbReference type="SMART" id="SM00028">
    <property type="entry name" value="TPR"/>
    <property type="match status" value="6"/>
</dbReference>
<sequence>MEKSLIIKDLNYERLSLVWFDYQISHLPEYVNLQEKLRNTINYLKIFENLDQCEQYIRSISDNDRVIIIINYESAEKIISHIHSLRQVDSIYIYNIDEKINKKWIEKYFKIKCMVLELDELVPKIELKLNKIDESFAIFSFKTNINQDQDQSITELNNQFLYSQIIMDCLLRIENNLSDRTQLISLCQNIYKDNKIQLNHIEEFEKNYTSNQALSWYMKDIFLSKILNKALSIQNIDILFLYRFFLYDIREQLIQNQYPSSIHLYRTLIISNDELQILKDTINGFITINTFFTAKCNRQSALDEFDQLVLTDNLQRILFEIDAHPQVDNIQPFSTINSSEILFMSGSIFHLDNIILNDDQLWIIHMTLTNFNHENLITQFDCMNKKIQYNKNQINKLTFGNILWKMNKLDEAEKYYLYMIDLLPNNDLNLPDLYYNLGHIYSDKKNYDLSLKWYNKSLEIWIKILKSNDPDLANNYNAIATNYLNKGDYKQAFDSFDKALNILRSAYGDDHISIAMCLNNMGTVITTEKNYSKALDYYLKALTLFQKYLTNNNPNLASLHCNISTIYKHLNQIDFVLEHLNYALKIYENSLPLEYSNIIMILKNIAFLYEQKEDYHQALIYYKKISDIYQQTLTLTDPVVVQNEEKIQYLLTFQHEKHSFN</sequence>
<organism evidence="5 7">
    <name type="scientific">Adineta steineri</name>
    <dbReference type="NCBI Taxonomy" id="433720"/>
    <lineage>
        <taxon>Eukaryota</taxon>
        <taxon>Metazoa</taxon>
        <taxon>Spiralia</taxon>
        <taxon>Gnathifera</taxon>
        <taxon>Rotifera</taxon>
        <taxon>Eurotatoria</taxon>
        <taxon>Bdelloidea</taxon>
        <taxon>Adinetida</taxon>
        <taxon>Adinetidae</taxon>
        <taxon>Adineta</taxon>
    </lineage>
</organism>
<gene>
    <name evidence="5" type="ORF">BJG266_LOCUS14986</name>
    <name evidence="4" type="ORF">QVE165_LOCUS10398</name>
</gene>
<dbReference type="Pfam" id="PF13424">
    <property type="entry name" value="TPR_12"/>
    <property type="match status" value="2"/>
</dbReference>
<keyword evidence="1" id="KW-0677">Repeat</keyword>
<dbReference type="OrthoDB" id="9984275at2759"/>
<keyword evidence="2 3" id="KW-0802">TPR repeat</keyword>
<dbReference type="PANTHER" id="PTHR45641:SF19">
    <property type="entry name" value="NEPHROCYSTIN-3"/>
    <property type="match status" value="1"/>
</dbReference>
<evidence type="ECO:0000313" key="5">
    <source>
        <dbReference type="EMBL" id="CAF0983174.1"/>
    </source>
</evidence>
<dbReference type="EMBL" id="CAJNOM010000048">
    <property type="protein sequence ID" value="CAF0918335.1"/>
    <property type="molecule type" value="Genomic_DNA"/>
</dbReference>
<feature type="repeat" description="TPR" evidence="3">
    <location>
        <begin position="431"/>
        <end position="464"/>
    </location>
</feature>
<dbReference type="EMBL" id="CAJNOI010000064">
    <property type="protein sequence ID" value="CAF0983174.1"/>
    <property type="molecule type" value="Genomic_DNA"/>
</dbReference>
<reference evidence="5" key="1">
    <citation type="submission" date="2021-02" db="EMBL/GenBank/DDBJ databases">
        <authorList>
            <person name="Nowell W R."/>
        </authorList>
    </citation>
    <scope>NUCLEOTIDE SEQUENCE</scope>
</reference>
<protein>
    <submittedName>
        <fullName evidence="5">Uncharacterized protein</fullName>
    </submittedName>
</protein>
<keyword evidence="6" id="KW-1185">Reference proteome</keyword>
<dbReference type="Proteomes" id="UP000663877">
    <property type="component" value="Unassembled WGS sequence"/>
</dbReference>
<accession>A0A814FCD3</accession>
<evidence type="ECO:0000313" key="4">
    <source>
        <dbReference type="EMBL" id="CAF0918335.1"/>
    </source>
</evidence>
<dbReference type="AlphaFoldDB" id="A0A814FCD3"/>
<name>A0A814FCD3_9BILA</name>
<evidence type="ECO:0000256" key="2">
    <source>
        <dbReference type="ARBA" id="ARBA00022803"/>
    </source>
</evidence>
<evidence type="ECO:0000313" key="7">
    <source>
        <dbReference type="Proteomes" id="UP000663877"/>
    </source>
</evidence>
<dbReference type="Proteomes" id="UP000663832">
    <property type="component" value="Unassembled WGS sequence"/>
</dbReference>
<dbReference type="Gene3D" id="1.25.40.10">
    <property type="entry name" value="Tetratricopeptide repeat domain"/>
    <property type="match status" value="2"/>
</dbReference>
<feature type="repeat" description="TPR" evidence="3">
    <location>
        <begin position="515"/>
        <end position="548"/>
    </location>
</feature>
<dbReference type="PROSITE" id="PS50005">
    <property type="entry name" value="TPR"/>
    <property type="match status" value="3"/>
</dbReference>
<comment type="caution">
    <text evidence="5">The sequence shown here is derived from an EMBL/GenBank/DDBJ whole genome shotgun (WGS) entry which is preliminary data.</text>
</comment>
<feature type="repeat" description="TPR" evidence="3">
    <location>
        <begin position="473"/>
        <end position="506"/>
    </location>
</feature>
<dbReference type="PANTHER" id="PTHR45641">
    <property type="entry name" value="TETRATRICOPEPTIDE REPEAT PROTEIN (AFU_ORTHOLOGUE AFUA_6G03870)"/>
    <property type="match status" value="1"/>
</dbReference>
<dbReference type="InterPro" id="IPR019734">
    <property type="entry name" value="TPR_rpt"/>
</dbReference>